<dbReference type="PRINTS" id="PR01438">
    <property type="entry name" value="UNVRSLSTRESS"/>
</dbReference>
<evidence type="ECO:0000313" key="4">
    <source>
        <dbReference type="Proteomes" id="UP000479293"/>
    </source>
</evidence>
<feature type="domain" description="UspA" evidence="2">
    <location>
        <begin position="1"/>
        <end position="144"/>
    </location>
</feature>
<keyword evidence="4" id="KW-1185">Reference proteome</keyword>
<evidence type="ECO:0000313" key="3">
    <source>
        <dbReference type="EMBL" id="MPR31861.1"/>
    </source>
</evidence>
<comment type="similarity">
    <text evidence="1">Belongs to the universal stress protein A family.</text>
</comment>
<dbReference type="PANTHER" id="PTHR46268">
    <property type="entry name" value="STRESS RESPONSE PROTEIN NHAX"/>
    <property type="match status" value="1"/>
</dbReference>
<sequence length="275" mass="30523">MKTIIVPTDLRPGTEVALSVAADIARVYKASIVLLHSVVYPVQSIAYAGSMPVTTDSMVRDFYDAESEAEKEMRRLISQKKYQGIDIKLKLITNGDGMVADVTGQKADLIVMTSQGASGLEELFFGSNAEVIVRHAHCPVLIVKEAIEHFRPENIVCAIDTDDRLKTIHHYPFQMGEQGLHKFLYVFTPTDGKVVDGVREWMSDFARTKGITDYELALRTANTVQEGIIDYAEETKADLIVLFTHGYKGLRHLLSGSVAEDVLNHAKTPVLVMRV</sequence>
<dbReference type="RefSeq" id="WP_152755899.1">
    <property type="nucleotide sequence ID" value="NZ_WHLY01000001.1"/>
</dbReference>
<dbReference type="EMBL" id="WHLY01000001">
    <property type="protein sequence ID" value="MPR31861.1"/>
    <property type="molecule type" value="Genomic_DNA"/>
</dbReference>
<dbReference type="AlphaFoldDB" id="A0A7C9BCZ6"/>
<evidence type="ECO:0000256" key="1">
    <source>
        <dbReference type="ARBA" id="ARBA00008791"/>
    </source>
</evidence>
<dbReference type="PANTHER" id="PTHR46268:SF6">
    <property type="entry name" value="UNIVERSAL STRESS PROTEIN UP12"/>
    <property type="match status" value="1"/>
</dbReference>
<feature type="domain" description="UspA" evidence="2">
    <location>
        <begin position="223"/>
        <end position="274"/>
    </location>
</feature>
<dbReference type="InterPro" id="IPR014729">
    <property type="entry name" value="Rossmann-like_a/b/a_fold"/>
</dbReference>
<dbReference type="SUPFAM" id="SSF52402">
    <property type="entry name" value="Adenine nucleotide alpha hydrolases-like"/>
    <property type="match status" value="2"/>
</dbReference>
<proteinExistence type="inferred from homology"/>
<dbReference type="Gene3D" id="3.40.50.620">
    <property type="entry name" value="HUPs"/>
    <property type="match status" value="2"/>
</dbReference>
<organism evidence="3 4">
    <name type="scientific">Salmonirosea aquatica</name>
    <dbReference type="NCBI Taxonomy" id="2654236"/>
    <lineage>
        <taxon>Bacteria</taxon>
        <taxon>Pseudomonadati</taxon>
        <taxon>Bacteroidota</taxon>
        <taxon>Cytophagia</taxon>
        <taxon>Cytophagales</taxon>
        <taxon>Spirosomataceae</taxon>
        <taxon>Salmonirosea</taxon>
    </lineage>
</organism>
<dbReference type="InterPro" id="IPR006016">
    <property type="entry name" value="UspA"/>
</dbReference>
<name>A0A7C9BCZ6_9BACT</name>
<comment type="caution">
    <text evidence="3">The sequence shown here is derived from an EMBL/GenBank/DDBJ whole genome shotgun (WGS) entry which is preliminary data.</text>
</comment>
<reference evidence="3 4" key="1">
    <citation type="submission" date="2019-10" db="EMBL/GenBank/DDBJ databases">
        <title>Draft Genome Sequence of Cytophagaceae sp. SJW1-29.</title>
        <authorList>
            <person name="Choi A."/>
        </authorList>
    </citation>
    <scope>NUCLEOTIDE SEQUENCE [LARGE SCALE GENOMIC DNA]</scope>
    <source>
        <strain evidence="3 4">SJW1-29</strain>
    </source>
</reference>
<protein>
    <submittedName>
        <fullName evidence="3">Universal stress protein</fullName>
    </submittedName>
</protein>
<dbReference type="Proteomes" id="UP000479293">
    <property type="component" value="Unassembled WGS sequence"/>
</dbReference>
<gene>
    <name evidence="3" type="ORF">GBK04_00475</name>
</gene>
<dbReference type="Pfam" id="PF00582">
    <property type="entry name" value="Usp"/>
    <property type="match status" value="2"/>
</dbReference>
<accession>A0A7C9BCZ6</accession>
<dbReference type="InterPro" id="IPR006015">
    <property type="entry name" value="Universal_stress_UspA"/>
</dbReference>
<evidence type="ECO:0000259" key="2">
    <source>
        <dbReference type="Pfam" id="PF00582"/>
    </source>
</evidence>
<dbReference type="CDD" id="cd00293">
    <property type="entry name" value="USP-like"/>
    <property type="match status" value="2"/>
</dbReference>